<name>A0A0H1B8C3_9EURO</name>
<reference evidence="9" key="1">
    <citation type="journal article" date="2015" name="PLoS Genet.">
        <title>The dynamic genome and transcriptome of the human fungal pathogen Blastomyces and close relative Emmonsia.</title>
        <authorList>
            <person name="Munoz J.F."/>
            <person name="Gauthier G.M."/>
            <person name="Desjardins C.A."/>
            <person name="Gallo J.E."/>
            <person name="Holder J."/>
            <person name="Sullivan T.D."/>
            <person name="Marty A.J."/>
            <person name="Carmen J.C."/>
            <person name="Chen Z."/>
            <person name="Ding L."/>
            <person name="Gujja S."/>
            <person name="Magrini V."/>
            <person name="Misas E."/>
            <person name="Mitreva M."/>
            <person name="Priest M."/>
            <person name="Saif S."/>
            <person name="Whiston E.A."/>
            <person name="Young S."/>
            <person name="Zeng Q."/>
            <person name="Goldman W.E."/>
            <person name="Mardis E.R."/>
            <person name="Taylor J.W."/>
            <person name="McEwen J.G."/>
            <person name="Clay O.K."/>
            <person name="Klein B.S."/>
            <person name="Cuomo C.A."/>
        </authorList>
    </citation>
    <scope>NUCLEOTIDE SEQUENCE [LARGE SCALE GENOMIC DNA]</scope>
    <source>
        <strain evidence="9">UAMH 139</strain>
    </source>
</reference>
<dbReference type="PROSITE" id="PS00910">
    <property type="entry name" value="UPF0029"/>
    <property type="match status" value="1"/>
</dbReference>
<comment type="similarity">
    <text evidence="2">Belongs to the IMPACT family.</text>
</comment>
<evidence type="ECO:0000313" key="9">
    <source>
        <dbReference type="Proteomes" id="UP000053573"/>
    </source>
</evidence>
<dbReference type="GO" id="GO:0140469">
    <property type="term" value="P:GCN2-mediated signaling"/>
    <property type="evidence" value="ECO:0007669"/>
    <property type="project" value="TreeGrafter"/>
</dbReference>
<keyword evidence="9" id="KW-1185">Reference proteome</keyword>
<dbReference type="SUPFAM" id="SSF54211">
    <property type="entry name" value="Ribosomal protein S5 domain 2-like"/>
    <property type="match status" value="1"/>
</dbReference>
<evidence type="ECO:0000256" key="5">
    <source>
        <dbReference type="ARBA" id="ARBA00022845"/>
    </source>
</evidence>
<keyword evidence="5" id="KW-0810">Translation regulation</keyword>
<evidence type="ECO:0000256" key="4">
    <source>
        <dbReference type="ARBA" id="ARBA00022491"/>
    </source>
</evidence>
<dbReference type="InterPro" id="IPR006575">
    <property type="entry name" value="RWD_dom"/>
</dbReference>
<comment type="caution">
    <text evidence="8">The sequence shown here is derived from an EMBL/GenBank/DDBJ whole genome shotgun (WGS) entry which is preliminary data.</text>
</comment>
<evidence type="ECO:0000256" key="2">
    <source>
        <dbReference type="ARBA" id="ARBA00007665"/>
    </source>
</evidence>
<dbReference type="GO" id="GO:0006446">
    <property type="term" value="P:regulation of translational initiation"/>
    <property type="evidence" value="ECO:0007669"/>
    <property type="project" value="TreeGrafter"/>
</dbReference>
<dbReference type="AlphaFoldDB" id="A0A0H1B8C3"/>
<dbReference type="EMBL" id="LDEV01002861">
    <property type="protein sequence ID" value="KLJ07262.1"/>
    <property type="molecule type" value="Genomic_DNA"/>
</dbReference>
<dbReference type="InterPro" id="IPR001498">
    <property type="entry name" value="Impact_N"/>
</dbReference>
<dbReference type="InterPro" id="IPR016135">
    <property type="entry name" value="UBQ-conjugating_enzyme/RWD"/>
</dbReference>
<keyword evidence="6" id="KW-0346">Stress response</keyword>
<protein>
    <recommendedName>
        <fullName evidence="7">RWD domain-containing protein</fullName>
    </recommendedName>
</protein>
<evidence type="ECO:0000313" key="8">
    <source>
        <dbReference type="EMBL" id="KLJ07262.1"/>
    </source>
</evidence>
<dbReference type="InterPro" id="IPR020569">
    <property type="entry name" value="UPF0029_Impact_CS"/>
</dbReference>
<dbReference type="OrthoDB" id="69641at2759"/>
<evidence type="ECO:0000256" key="3">
    <source>
        <dbReference type="ARBA" id="ARBA00022490"/>
    </source>
</evidence>
<sequence length="326" mass="35163">MTSRPNDELAEEIDSVNAIYDSSAITLTSNPPNPPPSGPDELPVTTTIILRIPNHSDFSFLLGFDSKYPATPPRVIGTASTSSRGEGKKWLNVLSDSIQKVWQGGFVCLYDVIEECGERFGEMRAGELEEASVAAVAAGGNEDAGNTATTHTSLIDTDVPPLSLHASFGLDSPPDWVVSDPITEKKSVFVARVARVQSTETAKKYLDYLLGTEKKIASATHNITAWRIKQKAAPGPNGVPTGEETIFQDFDDDGETAAGARMLHLMQLMDVWDVVVVVTRWYGGVKLGPDRFRIINTAARDALLKAGFTKSEGGAAQEKGKKKGKR</sequence>
<dbReference type="GO" id="GO:0005737">
    <property type="term" value="C:cytoplasm"/>
    <property type="evidence" value="ECO:0007669"/>
    <property type="project" value="UniProtKB-SubCell"/>
</dbReference>
<dbReference type="InterPro" id="IPR023582">
    <property type="entry name" value="Impact"/>
</dbReference>
<dbReference type="Pfam" id="PF01205">
    <property type="entry name" value="Impact_N"/>
    <property type="match status" value="1"/>
</dbReference>
<dbReference type="PROSITE" id="PS50908">
    <property type="entry name" value="RWD"/>
    <property type="match status" value="1"/>
</dbReference>
<dbReference type="CDD" id="cd23822">
    <property type="entry name" value="RWD_ScYIH1-like"/>
    <property type="match status" value="1"/>
</dbReference>
<dbReference type="STRING" id="2060906.A0A0H1B8C3"/>
<keyword evidence="4" id="KW-0678">Repressor</keyword>
<dbReference type="InterPro" id="IPR020568">
    <property type="entry name" value="Ribosomal_Su5_D2-typ_SF"/>
</dbReference>
<accession>A0A0H1B8C3</accession>
<dbReference type="PANTHER" id="PTHR16301">
    <property type="entry name" value="IMPACT-RELATED"/>
    <property type="match status" value="1"/>
</dbReference>
<comment type="subcellular location">
    <subcellularLocation>
        <location evidence="1">Cytoplasm</location>
    </subcellularLocation>
</comment>
<dbReference type="Proteomes" id="UP000053573">
    <property type="component" value="Unassembled WGS sequence"/>
</dbReference>
<dbReference type="Pfam" id="PF05773">
    <property type="entry name" value="RWD"/>
    <property type="match status" value="1"/>
</dbReference>
<feature type="domain" description="RWD" evidence="7">
    <location>
        <begin position="11"/>
        <end position="123"/>
    </location>
</feature>
<proteinExistence type="inferred from homology"/>
<keyword evidence="3" id="KW-0963">Cytoplasm</keyword>
<evidence type="ECO:0000256" key="6">
    <source>
        <dbReference type="ARBA" id="ARBA00023016"/>
    </source>
</evidence>
<dbReference type="Gene3D" id="3.30.230.30">
    <property type="entry name" value="Impact, N-terminal domain"/>
    <property type="match status" value="1"/>
</dbReference>
<evidence type="ECO:0000259" key="7">
    <source>
        <dbReference type="PROSITE" id="PS50908"/>
    </source>
</evidence>
<dbReference type="SUPFAM" id="SSF54495">
    <property type="entry name" value="UBC-like"/>
    <property type="match status" value="1"/>
</dbReference>
<gene>
    <name evidence="8" type="ORF">EMPG_17242</name>
</gene>
<dbReference type="InterPro" id="IPR036956">
    <property type="entry name" value="Impact_N_sf"/>
</dbReference>
<evidence type="ECO:0000256" key="1">
    <source>
        <dbReference type="ARBA" id="ARBA00004496"/>
    </source>
</evidence>
<organism evidence="8 9">
    <name type="scientific">Blastomyces silverae</name>
    <dbReference type="NCBI Taxonomy" id="2060906"/>
    <lineage>
        <taxon>Eukaryota</taxon>
        <taxon>Fungi</taxon>
        <taxon>Dikarya</taxon>
        <taxon>Ascomycota</taxon>
        <taxon>Pezizomycotina</taxon>
        <taxon>Eurotiomycetes</taxon>
        <taxon>Eurotiomycetidae</taxon>
        <taxon>Onygenales</taxon>
        <taxon>Ajellomycetaceae</taxon>
        <taxon>Blastomyces</taxon>
    </lineage>
</organism>
<dbReference type="PANTHER" id="PTHR16301:SF25">
    <property type="entry name" value="PROTEIN IMPACT"/>
    <property type="match status" value="1"/>
</dbReference>